<dbReference type="Gene3D" id="3.40.50.1820">
    <property type="entry name" value="alpha/beta hydrolase"/>
    <property type="match status" value="1"/>
</dbReference>
<dbReference type="InterPro" id="IPR029058">
    <property type="entry name" value="AB_hydrolase_fold"/>
</dbReference>
<evidence type="ECO:0008006" key="3">
    <source>
        <dbReference type="Google" id="ProtNLM"/>
    </source>
</evidence>
<proteinExistence type="predicted"/>
<comment type="caution">
    <text evidence="1">The sequence shown here is derived from an EMBL/GenBank/DDBJ whole genome shotgun (WGS) entry which is preliminary data.</text>
</comment>
<gene>
    <name evidence="1" type="ORF">SLS60_003012</name>
</gene>
<protein>
    <recommendedName>
        <fullName evidence="3">Alpha/beta hydrolase</fullName>
    </recommendedName>
</protein>
<name>A0ABR3RUX1_9PLEO</name>
<dbReference type="InterPro" id="IPR052897">
    <property type="entry name" value="Sec-Metab_Biosynth_Hydrolase"/>
</dbReference>
<dbReference type="PANTHER" id="PTHR37017">
    <property type="entry name" value="AB HYDROLASE-1 DOMAIN-CONTAINING PROTEIN-RELATED"/>
    <property type="match status" value="1"/>
</dbReference>
<dbReference type="EMBL" id="JAKJXO020000003">
    <property type="protein sequence ID" value="KAL1608073.1"/>
    <property type="molecule type" value="Genomic_DNA"/>
</dbReference>
<reference evidence="1 2" key="1">
    <citation type="submission" date="2024-02" db="EMBL/GenBank/DDBJ databases">
        <title>De novo assembly and annotation of 12 fungi associated with fruit tree decline syndrome in Ontario, Canada.</title>
        <authorList>
            <person name="Sulman M."/>
            <person name="Ellouze W."/>
            <person name="Ilyukhin E."/>
        </authorList>
    </citation>
    <scope>NUCLEOTIDE SEQUENCE [LARGE SCALE GENOMIC DNA]</scope>
    <source>
        <strain evidence="1 2">M42-189</strain>
    </source>
</reference>
<keyword evidence="2" id="KW-1185">Reference proteome</keyword>
<evidence type="ECO:0000313" key="2">
    <source>
        <dbReference type="Proteomes" id="UP001521785"/>
    </source>
</evidence>
<sequence>MKDLVDGQVPIPEENEWIEAPPGEVAYKAFFGSLSEDEGVKYGNMFREQSTRALIEPLTFAAWETVPTTMVVAGKDLALKPQTQSESFENAQKTGVKGLRKVVLADAEHITMLSSPEDMVAVCVEIAGFDAN</sequence>
<accession>A0ABR3RUX1</accession>
<dbReference type="SUPFAM" id="SSF53474">
    <property type="entry name" value="alpha/beta-Hydrolases"/>
    <property type="match status" value="1"/>
</dbReference>
<dbReference type="PANTHER" id="PTHR37017:SF11">
    <property type="entry name" value="ESTERASE_LIPASE_THIOESTERASE DOMAIN-CONTAINING PROTEIN"/>
    <property type="match status" value="1"/>
</dbReference>
<evidence type="ECO:0000313" key="1">
    <source>
        <dbReference type="EMBL" id="KAL1608073.1"/>
    </source>
</evidence>
<organism evidence="1 2">
    <name type="scientific">Paraconiothyrium brasiliense</name>
    <dbReference type="NCBI Taxonomy" id="300254"/>
    <lineage>
        <taxon>Eukaryota</taxon>
        <taxon>Fungi</taxon>
        <taxon>Dikarya</taxon>
        <taxon>Ascomycota</taxon>
        <taxon>Pezizomycotina</taxon>
        <taxon>Dothideomycetes</taxon>
        <taxon>Pleosporomycetidae</taxon>
        <taxon>Pleosporales</taxon>
        <taxon>Massarineae</taxon>
        <taxon>Didymosphaeriaceae</taxon>
        <taxon>Paraconiothyrium</taxon>
    </lineage>
</organism>
<dbReference type="Proteomes" id="UP001521785">
    <property type="component" value="Unassembled WGS sequence"/>
</dbReference>